<evidence type="ECO:0000256" key="3">
    <source>
        <dbReference type="ARBA" id="ARBA00022692"/>
    </source>
</evidence>
<feature type="transmembrane region" description="Helical" evidence="6">
    <location>
        <begin position="193"/>
        <end position="222"/>
    </location>
</feature>
<feature type="domain" description="Cytochrome C biogenesis protein transmembrane" evidence="8">
    <location>
        <begin position="148"/>
        <end position="363"/>
    </location>
</feature>
<name>A0A0G1KID3_9BACT</name>
<dbReference type="Proteomes" id="UP000034063">
    <property type="component" value="Unassembled WGS sequence"/>
</dbReference>
<dbReference type="Pfam" id="PF02683">
    <property type="entry name" value="DsbD_TM"/>
    <property type="match status" value="1"/>
</dbReference>
<evidence type="ECO:0000256" key="5">
    <source>
        <dbReference type="ARBA" id="ARBA00023136"/>
    </source>
</evidence>
<protein>
    <submittedName>
        <fullName evidence="9">Cytochrome c-type biogenesis protein</fullName>
    </submittedName>
</protein>
<dbReference type="GO" id="GO:0017004">
    <property type="term" value="P:cytochrome complex assembly"/>
    <property type="evidence" value="ECO:0007669"/>
    <property type="project" value="InterPro"/>
</dbReference>
<keyword evidence="4 6" id="KW-1133">Transmembrane helix</keyword>
<proteinExistence type="inferred from homology"/>
<feature type="chain" id="PRO_5002538094" evidence="7">
    <location>
        <begin position="22"/>
        <end position="399"/>
    </location>
</feature>
<feature type="signal peptide" evidence="7">
    <location>
        <begin position="1"/>
        <end position="21"/>
    </location>
</feature>
<organism evidence="9 10">
    <name type="scientific">Candidatus Gottesmanbacteria bacterium GW2011_GWA2_44_17</name>
    <dbReference type="NCBI Taxonomy" id="1618444"/>
    <lineage>
        <taxon>Bacteria</taxon>
        <taxon>Candidatus Gottesmaniibacteriota</taxon>
    </lineage>
</organism>
<evidence type="ECO:0000256" key="4">
    <source>
        <dbReference type="ARBA" id="ARBA00022989"/>
    </source>
</evidence>
<feature type="transmembrane region" description="Helical" evidence="6">
    <location>
        <begin position="268"/>
        <end position="292"/>
    </location>
</feature>
<dbReference type="Gene3D" id="3.40.30.10">
    <property type="entry name" value="Glutaredoxin"/>
    <property type="match status" value="1"/>
</dbReference>
<evidence type="ECO:0000313" key="10">
    <source>
        <dbReference type="Proteomes" id="UP000034063"/>
    </source>
</evidence>
<evidence type="ECO:0000313" key="9">
    <source>
        <dbReference type="EMBL" id="KKT47629.1"/>
    </source>
</evidence>
<dbReference type="InterPro" id="IPR003834">
    <property type="entry name" value="Cyt_c_assmbl_TM_dom"/>
</dbReference>
<feature type="transmembrane region" description="Helical" evidence="6">
    <location>
        <begin position="312"/>
        <end position="330"/>
    </location>
</feature>
<evidence type="ECO:0000256" key="7">
    <source>
        <dbReference type="SAM" id="SignalP"/>
    </source>
</evidence>
<dbReference type="GO" id="GO:0016020">
    <property type="term" value="C:membrane"/>
    <property type="evidence" value="ECO:0007669"/>
    <property type="project" value="UniProtKB-SubCell"/>
</dbReference>
<reference evidence="9 10" key="1">
    <citation type="journal article" date="2015" name="Nature">
        <title>rRNA introns, odd ribosomes, and small enigmatic genomes across a large radiation of phyla.</title>
        <authorList>
            <person name="Brown C.T."/>
            <person name="Hug L.A."/>
            <person name="Thomas B.C."/>
            <person name="Sharon I."/>
            <person name="Castelle C.J."/>
            <person name="Singh A."/>
            <person name="Wilkins M.J."/>
            <person name="Williams K.H."/>
            <person name="Banfield J.F."/>
        </authorList>
    </citation>
    <scope>NUCLEOTIDE SEQUENCE [LARGE SCALE GENOMIC DNA]</scope>
</reference>
<feature type="transmembrane region" description="Helical" evidence="6">
    <location>
        <begin position="146"/>
        <end position="172"/>
    </location>
</feature>
<comment type="caution">
    <text evidence="9">The sequence shown here is derived from an EMBL/GenBank/DDBJ whole genome shotgun (WGS) entry which is preliminary data.</text>
</comment>
<keyword evidence="5 6" id="KW-0472">Membrane</keyword>
<evidence type="ECO:0000259" key="8">
    <source>
        <dbReference type="Pfam" id="PF02683"/>
    </source>
</evidence>
<keyword evidence="7" id="KW-0732">Signal</keyword>
<dbReference type="PANTHER" id="PTHR31272:SF4">
    <property type="entry name" value="CYTOCHROME C-TYPE BIOGENESIS PROTEIN HI_1454-RELATED"/>
    <property type="match status" value="1"/>
</dbReference>
<accession>A0A0G1KID3</accession>
<dbReference type="InterPro" id="IPR051790">
    <property type="entry name" value="Cytochrome_c-biogenesis_DsbD"/>
</dbReference>
<comment type="subcellular location">
    <subcellularLocation>
        <location evidence="1">Membrane</location>
        <topology evidence="1">Multi-pass membrane protein</topology>
    </subcellularLocation>
</comment>
<dbReference type="EMBL" id="LCIB01000005">
    <property type="protein sequence ID" value="KKT47629.1"/>
    <property type="molecule type" value="Genomic_DNA"/>
</dbReference>
<evidence type="ECO:0000256" key="2">
    <source>
        <dbReference type="ARBA" id="ARBA00006143"/>
    </source>
</evidence>
<feature type="transmembrane region" description="Helical" evidence="6">
    <location>
        <begin position="228"/>
        <end position="248"/>
    </location>
</feature>
<feature type="transmembrane region" description="Helical" evidence="6">
    <location>
        <begin position="350"/>
        <end position="370"/>
    </location>
</feature>
<evidence type="ECO:0000256" key="6">
    <source>
        <dbReference type="SAM" id="Phobius"/>
    </source>
</evidence>
<keyword evidence="3 6" id="KW-0812">Transmembrane</keyword>
<gene>
    <name evidence="9" type="ORF">UW37_C0005G0017</name>
</gene>
<comment type="similarity">
    <text evidence="2">Belongs to the DsbD family.</text>
</comment>
<evidence type="ECO:0000256" key="1">
    <source>
        <dbReference type="ARBA" id="ARBA00004141"/>
    </source>
</evidence>
<sequence>MRLLVSLISALFILIPSTVKAQTETPVEPGKLAQCLSEKNFTMYGRGGCSACALEKSYFGESFAQVPYVECDLNDESRAVCDSKGITAYPTWEDVSGKQYKGAIPLPKLSELAGCKEESPAPINIRQLKEKSTPFFKVFSVNALKYWGIFLAGLISFLAPCLIPLFPSYFSIITGYTFADLYGLEDFAARKRVFISAIFFAAGFAIVFTLLGASGSFIGLFLKNQLPLLLKISGGLMVILGLMQLGRIKIPSLEFDYAWVVQRRLAKLGYLSATIAGIASALCWIPCIGPILASVLLLSSNSKTVFEGMSLLFVYSLGVSFPFILGGLFFHRVYDFIRSHRNFLHRLSQLAGLVLIAFGAVLIAGKYSLFLDKYYEIIGKIPFLENTGLNIPLFQNFQN</sequence>
<dbReference type="PANTHER" id="PTHR31272">
    <property type="entry name" value="CYTOCHROME C-TYPE BIOGENESIS PROTEIN HI_1454-RELATED"/>
    <property type="match status" value="1"/>
</dbReference>
<dbReference type="AlphaFoldDB" id="A0A0G1KID3"/>